<feature type="compositionally biased region" description="Low complexity" evidence="2">
    <location>
        <begin position="465"/>
        <end position="499"/>
    </location>
</feature>
<gene>
    <name evidence="5" type="ORF">B0H15DRAFT_934497</name>
</gene>
<dbReference type="Gene3D" id="3.20.20.80">
    <property type="entry name" value="Glycosidases"/>
    <property type="match status" value="1"/>
</dbReference>
<name>A0AAD6TS79_9AGAR</name>
<evidence type="ECO:0000313" key="6">
    <source>
        <dbReference type="Proteomes" id="UP001222325"/>
    </source>
</evidence>
<organism evidence="5 6">
    <name type="scientific">Mycena belliarum</name>
    <dbReference type="NCBI Taxonomy" id="1033014"/>
    <lineage>
        <taxon>Eukaryota</taxon>
        <taxon>Fungi</taxon>
        <taxon>Dikarya</taxon>
        <taxon>Basidiomycota</taxon>
        <taxon>Agaricomycotina</taxon>
        <taxon>Agaricomycetes</taxon>
        <taxon>Agaricomycetidae</taxon>
        <taxon>Agaricales</taxon>
        <taxon>Marasmiineae</taxon>
        <taxon>Mycenaceae</taxon>
        <taxon>Mycena</taxon>
    </lineage>
</organism>
<keyword evidence="1" id="KW-0677">Repeat</keyword>
<reference evidence="5" key="1">
    <citation type="submission" date="2023-03" db="EMBL/GenBank/DDBJ databases">
        <title>Massive genome expansion in bonnet fungi (Mycena s.s.) driven by repeated elements and novel gene families across ecological guilds.</title>
        <authorList>
            <consortium name="Lawrence Berkeley National Laboratory"/>
            <person name="Harder C.B."/>
            <person name="Miyauchi S."/>
            <person name="Viragh M."/>
            <person name="Kuo A."/>
            <person name="Thoen E."/>
            <person name="Andreopoulos B."/>
            <person name="Lu D."/>
            <person name="Skrede I."/>
            <person name="Drula E."/>
            <person name="Henrissat B."/>
            <person name="Morin E."/>
            <person name="Kohler A."/>
            <person name="Barry K."/>
            <person name="LaButti K."/>
            <person name="Morin E."/>
            <person name="Salamov A."/>
            <person name="Lipzen A."/>
            <person name="Mereny Z."/>
            <person name="Hegedus B."/>
            <person name="Baldrian P."/>
            <person name="Stursova M."/>
            <person name="Weitz H."/>
            <person name="Taylor A."/>
            <person name="Grigoriev I.V."/>
            <person name="Nagy L.G."/>
            <person name="Martin F."/>
            <person name="Kauserud H."/>
        </authorList>
    </citation>
    <scope>NUCLEOTIDE SEQUENCE</scope>
    <source>
        <strain evidence="5">CBHHK173m</strain>
    </source>
</reference>
<dbReference type="PROSITE" id="PS51212">
    <property type="entry name" value="WSC"/>
    <property type="match status" value="3"/>
</dbReference>
<dbReference type="PANTHER" id="PTHR45964">
    <property type="entry name" value="WSCD FAMILY MEMBER CG9164"/>
    <property type="match status" value="1"/>
</dbReference>
<sequence length="834" mass="86561">MRVFLSLGVLALAIGTSSAFRADERGLRPHERGAVSRFNASAKAPLAGVREKRAGQKYVFMHHASLFFLGALCYHYTPANWAADIQAMEAYGIDAIALNIGGAAWQKAQIRSAYDTAHALGSPVKFFVSFDFSTDLGCALDDVVARTLALSGHPAQFKVGGRPLVSSFLGACLGDAGWGALKARTDAYLMPFLEGLEGQFGAWRSLDTWMCWGCAWPQGNYDKNTGDDQYYIGQTRGAGMGYAATISPWFYTHLSDKNRLLRADNWLLNSRWNQIVAMRDELTFVELATWNDFGESSYLGPIVGEQPAGTTFVDGYPHIAWMEMSKYHITAFRTGTYPTVTEDAIYYWARPHPRDAVATSDSLGRPTGYDWTDDFMWAAAFCSSACTVVLQVGSSAQTFAGLPQGVSLLKVGLAPGRITVKMIKARGSAGTTTVINQSPTDYTYVARPSLYNYNVYVGVASATGTSTSTTTTTTTTSTSTSTTSTTSSTTSAPTSTPTPGWTLTHPCAVDTSARVLQGYSVASASNSPSSCQATCAGKGFSIAGVENGDECFCGNALVGGTPPAGAASSCSGACTGNSALKCGGGWRIQIYTNSGASGTTTTTTSSTTSTTSTSTSTTSPTATPTPGWTLTQPCAVDTSARVLQGYNVASSSNSPSSCQATCAGRGFSIAGVENGNECFCGNTLVGGTPPAGAASSCSVACTGNSALKCGGGWRIQIYTNSGTAGSTTTTTSTTPAPTATWALTQPCAVDTSARVLQGYSVASASNSPAFCQAACAGKGFSIAGVENGDECFCGNTLVGGTPPAGAASSCSVACTGNASLKCGGGWRIQIYTRS</sequence>
<protein>
    <submittedName>
        <fullName evidence="5">Glycosyl hydrolase family 71-domain-containing protein</fullName>
    </submittedName>
</protein>
<keyword evidence="5" id="KW-0378">Hydrolase</keyword>
<dbReference type="SMART" id="SM00321">
    <property type="entry name" value="WSC"/>
    <property type="match status" value="3"/>
</dbReference>
<dbReference type="InterPro" id="IPR051589">
    <property type="entry name" value="Sialate-O-sulfotransferase"/>
</dbReference>
<dbReference type="EMBL" id="JARJCN010000088">
    <property type="protein sequence ID" value="KAJ7075847.1"/>
    <property type="molecule type" value="Genomic_DNA"/>
</dbReference>
<keyword evidence="3" id="KW-0732">Signal</keyword>
<feature type="domain" description="WSC" evidence="4">
    <location>
        <begin position="741"/>
        <end position="834"/>
    </location>
</feature>
<evidence type="ECO:0000313" key="5">
    <source>
        <dbReference type="EMBL" id="KAJ7075847.1"/>
    </source>
</evidence>
<evidence type="ECO:0000256" key="2">
    <source>
        <dbReference type="SAM" id="MobiDB-lite"/>
    </source>
</evidence>
<evidence type="ECO:0000256" key="3">
    <source>
        <dbReference type="SAM" id="SignalP"/>
    </source>
</evidence>
<feature type="region of interest" description="Disordered" evidence="2">
    <location>
        <begin position="465"/>
        <end position="503"/>
    </location>
</feature>
<dbReference type="InterPro" id="IPR002889">
    <property type="entry name" value="WSC_carb-bd"/>
</dbReference>
<dbReference type="AlphaFoldDB" id="A0AAD6TS79"/>
<accession>A0AAD6TS79</accession>
<keyword evidence="6" id="KW-1185">Reference proteome</keyword>
<feature type="domain" description="WSC" evidence="4">
    <location>
        <begin position="628"/>
        <end position="721"/>
    </location>
</feature>
<dbReference type="PANTHER" id="PTHR45964:SF5">
    <property type="entry name" value="WSCD FAMILY MEMBER CG9164"/>
    <property type="match status" value="1"/>
</dbReference>
<dbReference type="Pfam" id="PF01822">
    <property type="entry name" value="WSC"/>
    <property type="match status" value="3"/>
</dbReference>
<dbReference type="Pfam" id="PF03659">
    <property type="entry name" value="Glyco_hydro_71"/>
    <property type="match status" value="1"/>
</dbReference>
<dbReference type="CDD" id="cd11577">
    <property type="entry name" value="GH71"/>
    <property type="match status" value="1"/>
</dbReference>
<proteinExistence type="predicted"/>
<evidence type="ECO:0000256" key="1">
    <source>
        <dbReference type="ARBA" id="ARBA00022737"/>
    </source>
</evidence>
<dbReference type="GO" id="GO:0051118">
    <property type="term" value="F:glucan endo-1,3-alpha-glucosidase activity"/>
    <property type="evidence" value="ECO:0007669"/>
    <property type="project" value="InterPro"/>
</dbReference>
<feature type="domain" description="WSC" evidence="4">
    <location>
        <begin position="501"/>
        <end position="594"/>
    </location>
</feature>
<comment type="caution">
    <text evidence="5">The sequence shown here is derived from an EMBL/GenBank/DDBJ whole genome shotgun (WGS) entry which is preliminary data.</text>
</comment>
<evidence type="ECO:0000259" key="4">
    <source>
        <dbReference type="PROSITE" id="PS51212"/>
    </source>
</evidence>
<feature type="chain" id="PRO_5041969489" evidence="3">
    <location>
        <begin position="20"/>
        <end position="834"/>
    </location>
</feature>
<feature type="region of interest" description="Disordered" evidence="2">
    <location>
        <begin position="597"/>
        <end position="627"/>
    </location>
</feature>
<dbReference type="Proteomes" id="UP001222325">
    <property type="component" value="Unassembled WGS sequence"/>
</dbReference>
<dbReference type="InterPro" id="IPR005197">
    <property type="entry name" value="Glyco_hydro_71"/>
</dbReference>
<feature type="signal peptide" evidence="3">
    <location>
        <begin position="1"/>
        <end position="19"/>
    </location>
</feature>